<organism evidence="1 2">
    <name type="scientific">Mycena chlorophos</name>
    <name type="common">Agaric fungus</name>
    <name type="synonym">Agaricus chlorophos</name>
    <dbReference type="NCBI Taxonomy" id="658473"/>
    <lineage>
        <taxon>Eukaryota</taxon>
        <taxon>Fungi</taxon>
        <taxon>Dikarya</taxon>
        <taxon>Basidiomycota</taxon>
        <taxon>Agaricomycotina</taxon>
        <taxon>Agaricomycetes</taxon>
        <taxon>Agaricomycetidae</taxon>
        <taxon>Agaricales</taxon>
        <taxon>Marasmiineae</taxon>
        <taxon>Mycenaceae</taxon>
        <taxon>Mycena</taxon>
    </lineage>
</organism>
<sequence>MTVRIKPSLACGAIPSALSFTVSAPRVPSPKWANLDEEPRPNATSHLIFDTVNNLLQHWPNTRYRQGHNIVPGTIPVGTLLFHGRPDPFLPDVPEWAATDPEHSYAFCGTPGVPRRPENGTENAMESDGGCWHLTIVTSRPLKVLYFDGSSAANMQDGTLDTQDMLAWGEASPERWLDERERLADLCAWGRDFGVDGFVRMEMDFEVMLCDFHSGVELVSADYLASWFSWPQKLHAGLDFRAQRRALPHSPQTVFSKPILPIESSGLPRPLAAAALTGAILQAGSWHNHFPGELRIVLDYTKLISFYDTSLVPSYQLAAERWDHRASAVSKSDIKRAVARLEASLRDTSRGSGVDWRALFRGVVDRWAERIETLRYMLGESPPRIDAGLVQRHLRILLNPYILHSVQPTLDEHEHWASSVWQICATRTTAYIHTSPFLLEAMTASEHTLLNALDETNREICRHIVRMWSWGVEAGVDELLSPILPSPSPALVSDLHQRWLAETRALISYLDWLVWVRCTPACGPEQRCYLPTWPYFWGRLEHTPDEETRRKAPWRTPMPRCIRMWEPYDDLSETMPEIGAGWEM</sequence>
<comment type="caution">
    <text evidence="1">The sequence shown here is derived from an EMBL/GenBank/DDBJ whole genome shotgun (WGS) entry which is preliminary data.</text>
</comment>
<dbReference type="AlphaFoldDB" id="A0A8H6RXF7"/>
<dbReference type="Proteomes" id="UP000613580">
    <property type="component" value="Unassembled WGS sequence"/>
</dbReference>
<dbReference type="PANTHER" id="PTHR35204">
    <property type="entry name" value="YALI0A21131P"/>
    <property type="match status" value="1"/>
</dbReference>
<dbReference type="OrthoDB" id="10261782at2759"/>
<dbReference type="InterPro" id="IPR038921">
    <property type="entry name" value="YOR389W-like"/>
</dbReference>
<protein>
    <submittedName>
        <fullName evidence="1">Uncharacterized protein</fullName>
    </submittedName>
</protein>
<keyword evidence="2" id="KW-1185">Reference proteome</keyword>
<dbReference type="EMBL" id="JACAZE010000036">
    <property type="protein sequence ID" value="KAF7288375.1"/>
    <property type="molecule type" value="Genomic_DNA"/>
</dbReference>
<reference evidence="1" key="1">
    <citation type="submission" date="2020-05" db="EMBL/GenBank/DDBJ databases">
        <title>Mycena genomes resolve the evolution of fungal bioluminescence.</title>
        <authorList>
            <person name="Tsai I.J."/>
        </authorList>
    </citation>
    <scope>NUCLEOTIDE SEQUENCE</scope>
    <source>
        <strain evidence="1">110903Hualien_Pintung</strain>
    </source>
</reference>
<dbReference type="PANTHER" id="PTHR35204:SF1">
    <property type="entry name" value="ENTEROTOXIN"/>
    <property type="match status" value="1"/>
</dbReference>
<name>A0A8H6RXF7_MYCCL</name>
<evidence type="ECO:0000313" key="1">
    <source>
        <dbReference type="EMBL" id="KAF7288375.1"/>
    </source>
</evidence>
<gene>
    <name evidence="1" type="ORF">HMN09_01400600</name>
</gene>
<proteinExistence type="predicted"/>
<evidence type="ECO:0000313" key="2">
    <source>
        <dbReference type="Proteomes" id="UP000613580"/>
    </source>
</evidence>
<accession>A0A8H6RXF7</accession>